<feature type="compositionally biased region" description="Low complexity" evidence="1">
    <location>
        <begin position="293"/>
        <end position="320"/>
    </location>
</feature>
<dbReference type="SUPFAM" id="SSF81321">
    <property type="entry name" value="Family A G protein-coupled receptor-like"/>
    <property type="match status" value="1"/>
</dbReference>
<feature type="transmembrane region" description="Helical" evidence="2">
    <location>
        <begin position="15"/>
        <end position="33"/>
    </location>
</feature>
<evidence type="ECO:0000256" key="2">
    <source>
        <dbReference type="SAM" id="Phobius"/>
    </source>
</evidence>
<feature type="region of interest" description="Disordered" evidence="1">
    <location>
        <begin position="293"/>
        <end position="357"/>
    </location>
</feature>
<keyword evidence="2" id="KW-0472">Membrane</keyword>
<reference evidence="3" key="1">
    <citation type="journal article" date="2020" name="bioRxiv">
        <title>Comparative genomics of Chlamydomonas.</title>
        <authorList>
            <person name="Craig R.J."/>
            <person name="Hasan A.R."/>
            <person name="Ness R.W."/>
            <person name="Keightley P.D."/>
        </authorList>
    </citation>
    <scope>NUCLEOTIDE SEQUENCE</scope>
    <source>
        <strain evidence="3">CCAP 11/70</strain>
    </source>
</reference>
<dbReference type="EMBL" id="JAEHOE010000011">
    <property type="protein sequence ID" value="KAG2498040.1"/>
    <property type="molecule type" value="Genomic_DNA"/>
</dbReference>
<keyword evidence="4" id="KW-1185">Reference proteome</keyword>
<accession>A0A836C2R0</accession>
<protein>
    <submittedName>
        <fullName evidence="3">Uncharacterized protein</fullName>
    </submittedName>
</protein>
<evidence type="ECO:0000313" key="3">
    <source>
        <dbReference type="EMBL" id="KAG2498040.1"/>
    </source>
</evidence>
<proteinExistence type="predicted"/>
<gene>
    <name evidence="3" type="ORF">HYH03_003801</name>
</gene>
<sequence length="392" mass="42439">MVFLSTGNFVVMGRYVQWLMATPAISSLVANMTGRPRGYSVFDMLLVLTDVWGVAAFLVCVLSTSFWIKTIIVYYIGQNVHTLFSTIGPEVGGFINTLQTEVGATFGDLTAKVAFCICATILNLQVFLYHRNNAASQEAEGDELEARKLAPQEGAEGDDPKGPAKPSLKPGNVIVAVPDLPMMPYFKRLFSLLPVNMQLLPAVGAANTLTLTERAAQEGSLDCVLIHPALLHESTFDRPNLATRVKMLGRQRVCAFGFDGSEGPGVGWMLDGWFDGPSGDETLDQEHLYQQPSLSQYQQAPSMRQPLLSSGSMQSSAMQATANPLLDTAHLPLEPHGGRYGAPPSPPRPVAASSRSSLFAAQLQAAAPQQETAMLQQLIAEIERLQEELDDT</sequence>
<dbReference type="OrthoDB" id="10440793at2759"/>
<evidence type="ECO:0000256" key="1">
    <source>
        <dbReference type="SAM" id="MobiDB-lite"/>
    </source>
</evidence>
<organism evidence="3 4">
    <name type="scientific">Edaphochlamys debaryana</name>
    <dbReference type="NCBI Taxonomy" id="47281"/>
    <lineage>
        <taxon>Eukaryota</taxon>
        <taxon>Viridiplantae</taxon>
        <taxon>Chlorophyta</taxon>
        <taxon>core chlorophytes</taxon>
        <taxon>Chlorophyceae</taxon>
        <taxon>CS clade</taxon>
        <taxon>Chlamydomonadales</taxon>
        <taxon>Chlamydomonadales incertae sedis</taxon>
        <taxon>Edaphochlamys</taxon>
    </lineage>
</organism>
<feature type="transmembrane region" description="Helical" evidence="2">
    <location>
        <begin position="45"/>
        <end position="68"/>
    </location>
</feature>
<keyword evidence="2" id="KW-1133">Transmembrane helix</keyword>
<dbReference type="Proteomes" id="UP000612055">
    <property type="component" value="Unassembled WGS sequence"/>
</dbReference>
<dbReference type="AlphaFoldDB" id="A0A836C2R0"/>
<keyword evidence="2" id="KW-0812">Transmembrane</keyword>
<name>A0A836C2R0_9CHLO</name>
<comment type="caution">
    <text evidence="3">The sequence shown here is derived from an EMBL/GenBank/DDBJ whole genome shotgun (WGS) entry which is preliminary data.</text>
</comment>
<evidence type="ECO:0000313" key="4">
    <source>
        <dbReference type="Proteomes" id="UP000612055"/>
    </source>
</evidence>